<dbReference type="GO" id="GO:0005975">
    <property type="term" value="P:carbohydrate metabolic process"/>
    <property type="evidence" value="ECO:0007669"/>
    <property type="project" value="InterPro"/>
</dbReference>
<keyword evidence="6" id="KW-0732">Signal</keyword>
<dbReference type="InterPro" id="IPR017853">
    <property type="entry name" value="GH"/>
</dbReference>
<dbReference type="AlphaFoldDB" id="A0A1L7X219"/>
<feature type="domain" description="Glycosyl hydrolases family 39 N-terminal catalytic" evidence="7">
    <location>
        <begin position="234"/>
        <end position="557"/>
    </location>
</feature>
<dbReference type="SUPFAM" id="SSF51445">
    <property type="entry name" value="(Trans)glycosidases"/>
    <property type="match status" value="1"/>
</dbReference>
<dbReference type="InterPro" id="IPR049166">
    <property type="entry name" value="GH39_cat"/>
</dbReference>
<feature type="active site" description="Proton donor" evidence="4">
    <location>
        <position position="200"/>
    </location>
</feature>
<dbReference type="InterPro" id="IPR051923">
    <property type="entry name" value="Glycosyl_Hydrolase_39"/>
</dbReference>
<evidence type="ECO:0000256" key="3">
    <source>
        <dbReference type="ARBA" id="ARBA00023295"/>
    </source>
</evidence>
<evidence type="ECO:0000256" key="2">
    <source>
        <dbReference type="ARBA" id="ARBA00022801"/>
    </source>
</evidence>
<evidence type="ECO:0000256" key="6">
    <source>
        <dbReference type="SAM" id="SignalP"/>
    </source>
</evidence>
<accession>A0A1L7X219</accession>
<dbReference type="Pfam" id="PF01229">
    <property type="entry name" value="Glyco_hydro_39"/>
    <property type="match status" value="2"/>
</dbReference>
<name>A0A1L7X219_9HELO</name>
<evidence type="ECO:0000313" key="9">
    <source>
        <dbReference type="Proteomes" id="UP000184330"/>
    </source>
</evidence>
<dbReference type="PRINTS" id="PR00745">
    <property type="entry name" value="GLHYDRLASE39"/>
</dbReference>
<dbReference type="PANTHER" id="PTHR12631">
    <property type="entry name" value="ALPHA-L-IDURONIDASE"/>
    <property type="match status" value="1"/>
</dbReference>
<evidence type="ECO:0000259" key="7">
    <source>
        <dbReference type="Pfam" id="PF01229"/>
    </source>
</evidence>
<dbReference type="OrthoDB" id="15153at2759"/>
<keyword evidence="5" id="KW-0472">Membrane</keyword>
<keyword evidence="2" id="KW-0378">Hydrolase</keyword>
<dbReference type="Proteomes" id="UP000184330">
    <property type="component" value="Unassembled WGS sequence"/>
</dbReference>
<keyword evidence="3" id="KW-0326">Glycosidase</keyword>
<evidence type="ECO:0000256" key="4">
    <source>
        <dbReference type="PIRSR" id="PIRSR600514-1"/>
    </source>
</evidence>
<dbReference type="EMBL" id="FJOG01000013">
    <property type="protein sequence ID" value="CZR59073.1"/>
    <property type="molecule type" value="Genomic_DNA"/>
</dbReference>
<keyword evidence="5" id="KW-1133">Transmembrane helix</keyword>
<keyword evidence="5" id="KW-0812">Transmembrane</keyword>
<keyword evidence="9" id="KW-1185">Reference proteome</keyword>
<evidence type="ECO:0000313" key="8">
    <source>
        <dbReference type="EMBL" id="CZR59073.1"/>
    </source>
</evidence>
<comment type="similarity">
    <text evidence="1">Belongs to the glycosyl hydrolase 39 family.</text>
</comment>
<gene>
    <name evidence="8" type="ORF">PAC_08965</name>
</gene>
<feature type="domain" description="Glycosyl hydrolases family 39 N-terminal catalytic" evidence="7">
    <location>
        <begin position="95"/>
        <end position="209"/>
    </location>
</feature>
<feature type="signal peptide" evidence="6">
    <location>
        <begin position="1"/>
        <end position="21"/>
    </location>
</feature>
<proteinExistence type="inferred from homology"/>
<feature type="chain" id="PRO_5012250758" description="Glycosyl hydrolases family 39 N-terminal catalytic domain-containing protein" evidence="6">
    <location>
        <begin position="22"/>
        <end position="801"/>
    </location>
</feature>
<evidence type="ECO:0000256" key="5">
    <source>
        <dbReference type="SAM" id="Phobius"/>
    </source>
</evidence>
<reference evidence="8 9" key="1">
    <citation type="submission" date="2016-03" db="EMBL/GenBank/DDBJ databases">
        <authorList>
            <person name="Ploux O."/>
        </authorList>
    </citation>
    <scope>NUCLEOTIDE SEQUENCE [LARGE SCALE GENOMIC DNA]</scope>
    <source>
        <strain evidence="8 9">UAMH 11012</strain>
    </source>
</reference>
<sequence length="801" mass="88243">MFGTTLLFFLLPLLLFAKGDSITIIVNASHSLGPIHHFFGCDEPNYAYLPRGRSLLHELGSLGPAQTYFRTHNLLTTGQNGTIGVPGLKFGSTNAYTLSPSGSPIYNFSIVDAVFDSYLEAGVKPYVEIGFMPLALAKDPEPYFFNFTPAVNPSVIYTGWSHVPVDYQGWEELVYEWAKHCLDRYGEVEVESWWWEVWNEPNIACRFFNVLSFLPLEDRQKFRERSNSVLISVDWNGTREEFFMLHDHAVNGVRRALPNANVGGCEVAGGAAGDYLGAFLNHSLFETNFATGRPGTPLDFISFHSKGAPTFVNTSGSDGFIRMNVSTQLRQIDQAFGVVASYPQLIRTPIVMGEYDPDGCAACITPQYGYRNGLLYPAYTAAAFVRALDLSDRHHVNLQGALTWAFEYEQTALLNEMAYFDGFRVLTTQGIDKPVLNVHRMFGKMGGQRVQANSTGQVPLDVVLANGILNQTDVGVLASTDENKVYAFIWHYHDDNLDFPDADIELNLNGLPFSGAINVTHYRIDNDRSNSYAAWLAMGSPPSPTQQQYDELSAAGKLAMLEPAKVINVQDNRLLTSFSLPIRALSLLVVEKTGGCGTGSPSSRNSTIPTSQAQRWLSTALSQMRHRQDLTNWGTRSEKLQTVITVLAIYAGMMTFFAPLAGIILGLQKAWELMEKVEEGLESQYPGGRVWVKVNVSLWGVLRGEWKQSGKEVVRGNLNGEEGSPLPPYKATETPVRLSNFVVATQAPTRPSHSVTWSTTTQLAIAATQHAISVGPSNFVATQQAVAATQRTIALNAQAKS</sequence>
<evidence type="ECO:0000256" key="1">
    <source>
        <dbReference type="ARBA" id="ARBA00008875"/>
    </source>
</evidence>
<organism evidence="8 9">
    <name type="scientific">Phialocephala subalpina</name>
    <dbReference type="NCBI Taxonomy" id="576137"/>
    <lineage>
        <taxon>Eukaryota</taxon>
        <taxon>Fungi</taxon>
        <taxon>Dikarya</taxon>
        <taxon>Ascomycota</taxon>
        <taxon>Pezizomycotina</taxon>
        <taxon>Leotiomycetes</taxon>
        <taxon>Helotiales</taxon>
        <taxon>Mollisiaceae</taxon>
        <taxon>Phialocephala</taxon>
        <taxon>Phialocephala fortinii species complex</taxon>
    </lineage>
</organism>
<protein>
    <recommendedName>
        <fullName evidence="7">Glycosyl hydrolases family 39 N-terminal catalytic domain-containing protein</fullName>
    </recommendedName>
</protein>
<dbReference type="Gene3D" id="3.20.20.80">
    <property type="entry name" value="Glycosidases"/>
    <property type="match status" value="1"/>
</dbReference>
<feature type="transmembrane region" description="Helical" evidence="5">
    <location>
        <begin position="647"/>
        <end position="667"/>
    </location>
</feature>
<dbReference type="PANTHER" id="PTHR12631:SF8">
    <property type="entry name" value="ALPHA-L-IDURONIDASE"/>
    <property type="match status" value="1"/>
</dbReference>
<dbReference type="InterPro" id="IPR000514">
    <property type="entry name" value="Glyco_hydro_39"/>
</dbReference>
<dbReference type="SUPFAM" id="SSF51011">
    <property type="entry name" value="Glycosyl hydrolase domain"/>
    <property type="match status" value="1"/>
</dbReference>
<dbReference type="STRING" id="576137.A0A1L7X219"/>
<dbReference type="GO" id="GO:0004553">
    <property type="term" value="F:hydrolase activity, hydrolyzing O-glycosyl compounds"/>
    <property type="evidence" value="ECO:0007669"/>
    <property type="project" value="InterPro"/>
</dbReference>
<dbReference type="Gene3D" id="2.60.40.1500">
    <property type="entry name" value="Glycosyl hydrolase domain, family 39"/>
    <property type="match status" value="1"/>
</dbReference>